<keyword evidence="2" id="KW-1185">Reference proteome</keyword>
<proteinExistence type="predicted"/>
<reference evidence="1 2" key="1">
    <citation type="submission" date="2019-09" db="EMBL/GenBank/DDBJ databases">
        <authorList>
            <person name="Ou C."/>
        </authorList>
    </citation>
    <scope>NUCLEOTIDE SEQUENCE [LARGE SCALE GENOMIC DNA]</scope>
    <source>
        <strain evidence="1">S2</strain>
        <tissue evidence="1">Leaf</tissue>
    </source>
</reference>
<evidence type="ECO:0000313" key="2">
    <source>
        <dbReference type="Proteomes" id="UP000327157"/>
    </source>
</evidence>
<dbReference type="EMBL" id="SMOL01000402">
    <property type="protein sequence ID" value="KAB2616303.1"/>
    <property type="molecule type" value="Genomic_DNA"/>
</dbReference>
<dbReference type="AlphaFoldDB" id="A0A5N5GNE6"/>
<reference evidence="1 2" key="3">
    <citation type="submission" date="2019-11" db="EMBL/GenBank/DDBJ databases">
        <title>A de novo genome assembly of a pear dwarfing rootstock.</title>
        <authorList>
            <person name="Wang F."/>
            <person name="Wang J."/>
            <person name="Li S."/>
            <person name="Zhang Y."/>
            <person name="Fang M."/>
            <person name="Ma L."/>
            <person name="Zhao Y."/>
            <person name="Jiang S."/>
        </authorList>
    </citation>
    <scope>NUCLEOTIDE SEQUENCE [LARGE SCALE GENOMIC DNA]</scope>
    <source>
        <strain evidence="1">S2</strain>
        <tissue evidence="1">Leaf</tissue>
    </source>
</reference>
<dbReference type="Proteomes" id="UP000327157">
    <property type="component" value="Chromosome 3"/>
</dbReference>
<protein>
    <submittedName>
        <fullName evidence="1">Uncharacterized protein</fullName>
    </submittedName>
</protein>
<sequence length="100" mass="11078">MISNDPTASPRKDELMFPKITTTATTNNKTNISNNNPSQITLIWIISPPIHATDPGCGESAHVQPNRRIRHSVNQQANAPSVDEGFLLSRGYHPYVRLES</sequence>
<reference evidence="2" key="2">
    <citation type="submission" date="2019-10" db="EMBL/GenBank/DDBJ databases">
        <title>A de novo genome assembly of a pear dwarfing rootstock.</title>
        <authorList>
            <person name="Wang F."/>
            <person name="Wang J."/>
            <person name="Li S."/>
            <person name="Zhang Y."/>
            <person name="Fang M."/>
            <person name="Ma L."/>
            <person name="Zhao Y."/>
            <person name="Jiang S."/>
        </authorList>
    </citation>
    <scope>NUCLEOTIDE SEQUENCE [LARGE SCALE GENOMIC DNA]</scope>
</reference>
<organism evidence="1 2">
    <name type="scientific">Pyrus ussuriensis x Pyrus communis</name>
    <dbReference type="NCBI Taxonomy" id="2448454"/>
    <lineage>
        <taxon>Eukaryota</taxon>
        <taxon>Viridiplantae</taxon>
        <taxon>Streptophyta</taxon>
        <taxon>Embryophyta</taxon>
        <taxon>Tracheophyta</taxon>
        <taxon>Spermatophyta</taxon>
        <taxon>Magnoliopsida</taxon>
        <taxon>eudicotyledons</taxon>
        <taxon>Gunneridae</taxon>
        <taxon>Pentapetalae</taxon>
        <taxon>rosids</taxon>
        <taxon>fabids</taxon>
        <taxon>Rosales</taxon>
        <taxon>Rosaceae</taxon>
        <taxon>Amygdaloideae</taxon>
        <taxon>Maleae</taxon>
        <taxon>Pyrus</taxon>
    </lineage>
</organism>
<name>A0A5N5GNE6_9ROSA</name>
<comment type="caution">
    <text evidence="1">The sequence shown here is derived from an EMBL/GenBank/DDBJ whole genome shotgun (WGS) entry which is preliminary data.</text>
</comment>
<gene>
    <name evidence="1" type="ORF">D8674_022891</name>
</gene>
<accession>A0A5N5GNE6</accession>
<evidence type="ECO:0000313" key="1">
    <source>
        <dbReference type="EMBL" id="KAB2616303.1"/>
    </source>
</evidence>